<name>A0ABV6VDV3_9ACTN</name>
<gene>
    <name evidence="1" type="ORF">ACEZDG_21125</name>
</gene>
<dbReference type="EMBL" id="JBHEZX010000009">
    <property type="protein sequence ID" value="MFC1411772.1"/>
    <property type="molecule type" value="Genomic_DNA"/>
</dbReference>
<organism evidence="1 2">
    <name type="scientific">Streptacidiphilus alkalitolerans</name>
    <dbReference type="NCBI Taxonomy" id="3342712"/>
    <lineage>
        <taxon>Bacteria</taxon>
        <taxon>Bacillati</taxon>
        <taxon>Actinomycetota</taxon>
        <taxon>Actinomycetes</taxon>
        <taxon>Kitasatosporales</taxon>
        <taxon>Streptomycetaceae</taxon>
        <taxon>Streptacidiphilus</taxon>
    </lineage>
</organism>
<dbReference type="Proteomes" id="UP001592582">
    <property type="component" value="Unassembled WGS sequence"/>
</dbReference>
<dbReference type="Pfam" id="PF13671">
    <property type="entry name" value="AAA_33"/>
    <property type="match status" value="1"/>
</dbReference>
<accession>A0ABV6VDV3</accession>
<evidence type="ECO:0000313" key="2">
    <source>
        <dbReference type="Proteomes" id="UP001592582"/>
    </source>
</evidence>
<sequence length="210" mass="23242">MLLWINGPFGGGKTQSAYELQRRLPGSVVCDPEHVGFGLHRMMPPGLRGDFQDLRSWRQGVSEVLDLVLGAHDGVVIVPMTVVEPRYFEEIIGGLRAHGHDVRHFALLAERETVLRRLRERGFGHALQLVAGKDAPLRRESFAVSRLDLCLTRLSGGGFAEHIWTDRLTIPQVADRIAASAGLSLAANTDSALRGRARRLLTGVKHIRFD</sequence>
<proteinExistence type="predicted"/>
<comment type="caution">
    <text evidence="1">The sequence shown here is derived from an EMBL/GenBank/DDBJ whole genome shotgun (WGS) entry which is preliminary data.</text>
</comment>
<evidence type="ECO:0000313" key="1">
    <source>
        <dbReference type="EMBL" id="MFC1411772.1"/>
    </source>
</evidence>
<dbReference type="InterPro" id="IPR027417">
    <property type="entry name" value="P-loop_NTPase"/>
</dbReference>
<dbReference type="SUPFAM" id="SSF52540">
    <property type="entry name" value="P-loop containing nucleoside triphosphate hydrolases"/>
    <property type="match status" value="1"/>
</dbReference>
<keyword evidence="2" id="KW-1185">Reference proteome</keyword>
<protein>
    <submittedName>
        <fullName evidence="1">AAA family ATPase</fullName>
    </submittedName>
</protein>
<dbReference type="Gene3D" id="3.40.50.300">
    <property type="entry name" value="P-loop containing nucleotide triphosphate hydrolases"/>
    <property type="match status" value="1"/>
</dbReference>
<reference evidence="1 2" key="1">
    <citation type="submission" date="2024-09" db="EMBL/GenBank/DDBJ databases">
        <authorList>
            <person name="Lee S.D."/>
        </authorList>
    </citation>
    <scope>NUCLEOTIDE SEQUENCE [LARGE SCALE GENOMIC DNA]</scope>
    <source>
        <strain evidence="1 2">N1-1</strain>
    </source>
</reference>